<dbReference type="InterPro" id="IPR015943">
    <property type="entry name" value="WD40/YVTN_repeat-like_dom_sf"/>
</dbReference>
<dbReference type="AlphaFoldDB" id="A0A9W9PL41"/>
<sequence>MGRERRPLGWEKFLAYVPVGQQNAFYLFSLCVWTAFLAECAHAEGPNACSKSPYEASRVGKAVYFQLNEQHNAVVSIPIGTDGTLHGGVITRTDGMGSDGIDGATMMPAGPDALSSQGSVVVNDNYLFAVNAGSNTLSMFKIDANDATKLSMIGMPAAIPGDFPVTVAASVKRNVVCVGYTGAKAGTSCASFTPDGINQMEQVLDFDLGQTTPPTGPTNTVAQVFFTANDTRLITTVKGDPTTNKTGFISVLPFKDSCSTDFELHDTRSTPSGTAVLFGGVNIPDTSDLFITDASFGTTLLDLNPTTDTVSLQSKVIIEGQKATCWAAYSQARESFFVTDAATNRLIEISEDGSSIMSILDLNNGDPGMVDLQTSGRFVYALSPGNGTTPAAITVVDSFKGQQIQHFKLDKLGAGKLSQGMAILE</sequence>
<dbReference type="Proteomes" id="UP001147746">
    <property type="component" value="Unassembled WGS sequence"/>
</dbReference>
<evidence type="ECO:0008006" key="3">
    <source>
        <dbReference type="Google" id="ProtNLM"/>
    </source>
</evidence>
<dbReference type="SUPFAM" id="SSF63829">
    <property type="entry name" value="Calcium-dependent phosphotriesterase"/>
    <property type="match status" value="1"/>
</dbReference>
<name>A0A9W9PL41_9EURO</name>
<reference evidence="1" key="1">
    <citation type="submission" date="2022-12" db="EMBL/GenBank/DDBJ databases">
        <authorList>
            <person name="Petersen C."/>
        </authorList>
    </citation>
    <scope>NUCLEOTIDE SEQUENCE</scope>
    <source>
        <strain evidence="1">IBT 21472</strain>
    </source>
</reference>
<dbReference type="Gene3D" id="2.130.10.10">
    <property type="entry name" value="YVTN repeat-like/Quinoprotein amine dehydrogenase"/>
    <property type="match status" value="1"/>
</dbReference>
<evidence type="ECO:0000313" key="2">
    <source>
        <dbReference type="Proteomes" id="UP001147746"/>
    </source>
</evidence>
<comment type="caution">
    <text evidence="1">The sequence shown here is derived from an EMBL/GenBank/DDBJ whole genome shotgun (WGS) entry which is preliminary data.</text>
</comment>
<keyword evidence="2" id="KW-1185">Reference proteome</keyword>
<gene>
    <name evidence="1" type="ORF">N7476_010641</name>
</gene>
<evidence type="ECO:0000313" key="1">
    <source>
        <dbReference type="EMBL" id="KAJ5299084.1"/>
    </source>
</evidence>
<accession>A0A9W9PL41</accession>
<organism evidence="1 2">
    <name type="scientific">Penicillium atrosanguineum</name>
    <dbReference type="NCBI Taxonomy" id="1132637"/>
    <lineage>
        <taxon>Eukaryota</taxon>
        <taxon>Fungi</taxon>
        <taxon>Dikarya</taxon>
        <taxon>Ascomycota</taxon>
        <taxon>Pezizomycotina</taxon>
        <taxon>Eurotiomycetes</taxon>
        <taxon>Eurotiomycetidae</taxon>
        <taxon>Eurotiales</taxon>
        <taxon>Aspergillaceae</taxon>
        <taxon>Penicillium</taxon>
    </lineage>
</organism>
<reference evidence="1" key="2">
    <citation type="journal article" date="2023" name="IMA Fungus">
        <title>Comparative genomic study of the Penicillium genus elucidates a diverse pangenome and 15 lateral gene transfer events.</title>
        <authorList>
            <person name="Petersen C."/>
            <person name="Sorensen T."/>
            <person name="Nielsen M.R."/>
            <person name="Sondergaard T.E."/>
            <person name="Sorensen J.L."/>
            <person name="Fitzpatrick D.A."/>
            <person name="Frisvad J.C."/>
            <person name="Nielsen K.L."/>
        </authorList>
    </citation>
    <scope>NUCLEOTIDE SEQUENCE</scope>
    <source>
        <strain evidence="1">IBT 21472</strain>
    </source>
</reference>
<proteinExistence type="predicted"/>
<protein>
    <recommendedName>
        <fullName evidence="3">3-carboxymuconate cyclase</fullName>
    </recommendedName>
</protein>
<dbReference type="EMBL" id="JAPZBO010000010">
    <property type="protein sequence ID" value="KAJ5299084.1"/>
    <property type="molecule type" value="Genomic_DNA"/>
</dbReference>